<evidence type="ECO:0000313" key="1">
    <source>
        <dbReference type="EMBL" id="CAG8708375.1"/>
    </source>
</evidence>
<feature type="non-terminal residue" evidence="1">
    <location>
        <position position="1"/>
    </location>
</feature>
<name>A0ACA9PLP5_9GLOM</name>
<evidence type="ECO:0000313" key="2">
    <source>
        <dbReference type="Proteomes" id="UP000789860"/>
    </source>
</evidence>
<proteinExistence type="predicted"/>
<dbReference type="EMBL" id="CAJVPM010042162">
    <property type="protein sequence ID" value="CAG8708375.1"/>
    <property type="molecule type" value="Genomic_DNA"/>
</dbReference>
<keyword evidence="2" id="KW-1185">Reference proteome</keyword>
<protein>
    <submittedName>
        <fullName evidence="1">7361_t:CDS:1</fullName>
    </submittedName>
</protein>
<comment type="caution">
    <text evidence="1">The sequence shown here is derived from an EMBL/GenBank/DDBJ whole genome shotgun (WGS) entry which is preliminary data.</text>
</comment>
<dbReference type="Proteomes" id="UP000789860">
    <property type="component" value="Unassembled WGS sequence"/>
</dbReference>
<feature type="non-terminal residue" evidence="1">
    <location>
        <position position="125"/>
    </location>
</feature>
<sequence>CSVYEFGDETNNAIFLLRSKMIHYSTTTTQNTPNQTELSPESISFNQSNARAYLRNLANQFRPTIPTQPNINNELERYLAIPIDENYPETARALLCLKSWISEKIGENINNVDIEDIDDIDYEMD</sequence>
<accession>A0ACA9PLP5</accession>
<reference evidence="1" key="1">
    <citation type="submission" date="2021-06" db="EMBL/GenBank/DDBJ databases">
        <authorList>
            <person name="Kallberg Y."/>
            <person name="Tangrot J."/>
            <person name="Rosling A."/>
        </authorList>
    </citation>
    <scope>NUCLEOTIDE SEQUENCE</scope>
    <source>
        <strain evidence="1">AU212A</strain>
    </source>
</reference>
<organism evidence="1 2">
    <name type="scientific">Scutellospora calospora</name>
    <dbReference type="NCBI Taxonomy" id="85575"/>
    <lineage>
        <taxon>Eukaryota</taxon>
        <taxon>Fungi</taxon>
        <taxon>Fungi incertae sedis</taxon>
        <taxon>Mucoromycota</taxon>
        <taxon>Glomeromycotina</taxon>
        <taxon>Glomeromycetes</taxon>
        <taxon>Diversisporales</taxon>
        <taxon>Gigasporaceae</taxon>
        <taxon>Scutellospora</taxon>
    </lineage>
</organism>
<gene>
    <name evidence="1" type="ORF">SCALOS_LOCUS10773</name>
</gene>